<keyword evidence="3" id="KW-1185">Reference proteome</keyword>
<reference evidence="1" key="1">
    <citation type="submission" date="2021-02" db="EMBL/GenBank/DDBJ databases">
        <authorList>
            <person name="Nowell W R."/>
        </authorList>
    </citation>
    <scope>NUCLEOTIDE SEQUENCE</scope>
</reference>
<evidence type="ECO:0000313" key="2">
    <source>
        <dbReference type="EMBL" id="CAF3748465.1"/>
    </source>
</evidence>
<dbReference type="Proteomes" id="UP000663829">
    <property type="component" value="Unassembled WGS sequence"/>
</dbReference>
<dbReference type="Proteomes" id="UP000681722">
    <property type="component" value="Unassembled WGS sequence"/>
</dbReference>
<protein>
    <submittedName>
        <fullName evidence="1">Uncharacterized protein</fullName>
    </submittedName>
</protein>
<dbReference type="AlphaFoldDB" id="A0A814F683"/>
<accession>A0A814F683</accession>
<dbReference type="OrthoDB" id="10560996at2759"/>
<organism evidence="1 3">
    <name type="scientific">Didymodactylos carnosus</name>
    <dbReference type="NCBI Taxonomy" id="1234261"/>
    <lineage>
        <taxon>Eukaryota</taxon>
        <taxon>Metazoa</taxon>
        <taxon>Spiralia</taxon>
        <taxon>Gnathifera</taxon>
        <taxon>Rotifera</taxon>
        <taxon>Eurotatoria</taxon>
        <taxon>Bdelloidea</taxon>
        <taxon>Philodinida</taxon>
        <taxon>Philodinidae</taxon>
        <taxon>Didymodactylos</taxon>
    </lineage>
</organism>
<gene>
    <name evidence="1" type="ORF">GPM918_LOCUS12473</name>
    <name evidence="2" type="ORF">SRO942_LOCUS12473</name>
</gene>
<comment type="caution">
    <text evidence="1">The sequence shown here is derived from an EMBL/GenBank/DDBJ whole genome shotgun (WGS) entry which is preliminary data.</text>
</comment>
<dbReference type="EMBL" id="CAJNOQ010002734">
    <property type="protein sequence ID" value="CAF0975605.1"/>
    <property type="molecule type" value="Genomic_DNA"/>
</dbReference>
<sequence length="99" mass="11834">MKRSILRRHPVMFGIFLPDMDYEDYDHIVPAVGIRYKNEDEYDPDDELIYYDLYDEEKIEKTMSEDEWGSRRKSMCTKEEADDGCIPLDVSSLRFLLIN</sequence>
<evidence type="ECO:0000313" key="1">
    <source>
        <dbReference type="EMBL" id="CAF0975605.1"/>
    </source>
</evidence>
<name>A0A814F683_9BILA</name>
<dbReference type="EMBL" id="CAJOBC010002734">
    <property type="protein sequence ID" value="CAF3748465.1"/>
    <property type="molecule type" value="Genomic_DNA"/>
</dbReference>
<proteinExistence type="predicted"/>
<evidence type="ECO:0000313" key="3">
    <source>
        <dbReference type="Proteomes" id="UP000663829"/>
    </source>
</evidence>